<keyword evidence="2" id="KW-0645">Protease</keyword>
<dbReference type="PANTHER" id="PTHR13683">
    <property type="entry name" value="ASPARTYL PROTEASES"/>
    <property type="match status" value="1"/>
</dbReference>
<dbReference type="InterPro" id="IPR033121">
    <property type="entry name" value="PEPTIDASE_A1"/>
</dbReference>
<protein>
    <recommendedName>
        <fullName evidence="6">Peptidase A1 domain-containing protein</fullName>
    </recommendedName>
</protein>
<comment type="caution">
    <text evidence="7">The sequence shown here is derived from an EMBL/GenBank/DDBJ whole genome shotgun (WGS) entry which is preliminary data.</text>
</comment>
<evidence type="ECO:0000256" key="4">
    <source>
        <dbReference type="ARBA" id="ARBA00022801"/>
    </source>
</evidence>
<keyword evidence="4" id="KW-0378">Hydrolase</keyword>
<gene>
    <name evidence="7" type="ORF">C2845_PM17G03760</name>
</gene>
<dbReference type="AlphaFoldDB" id="A0A3L6Q1L7"/>
<feature type="signal peptide" evidence="5">
    <location>
        <begin position="1"/>
        <end position="23"/>
    </location>
</feature>
<keyword evidence="3" id="KW-0064">Aspartyl protease</keyword>
<comment type="similarity">
    <text evidence="1">Belongs to the peptidase A1 family.</text>
</comment>
<evidence type="ECO:0000313" key="8">
    <source>
        <dbReference type="Proteomes" id="UP000275267"/>
    </source>
</evidence>
<accession>A0A3L6Q1L7</accession>
<keyword evidence="5" id="KW-0732">Signal</keyword>
<dbReference type="GO" id="GO:0004190">
    <property type="term" value="F:aspartic-type endopeptidase activity"/>
    <property type="evidence" value="ECO:0007669"/>
    <property type="project" value="UniProtKB-KW"/>
</dbReference>
<reference evidence="8" key="1">
    <citation type="journal article" date="2019" name="Nat. Commun.">
        <title>The genome of broomcorn millet.</title>
        <authorList>
            <person name="Zou C."/>
            <person name="Miki D."/>
            <person name="Li D."/>
            <person name="Tang Q."/>
            <person name="Xiao L."/>
            <person name="Rajput S."/>
            <person name="Deng P."/>
            <person name="Jia W."/>
            <person name="Huang R."/>
            <person name="Zhang M."/>
            <person name="Sun Y."/>
            <person name="Hu J."/>
            <person name="Fu X."/>
            <person name="Schnable P.S."/>
            <person name="Li F."/>
            <person name="Zhang H."/>
            <person name="Feng B."/>
            <person name="Zhu X."/>
            <person name="Liu R."/>
            <person name="Schnable J.C."/>
            <person name="Zhu J.-K."/>
            <person name="Zhang H."/>
        </authorList>
    </citation>
    <scope>NUCLEOTIDE SEQUENCE [LARGE SCALE GENOMIC DNA]</scope>
</reference>
<proteinExistence type="inferred from homology"/>
<feature type="domain" description="Peptidase A1" evidence="6">
    <location>
        <begin position="40"/>
        <end position="349"/>
    </location>
</feature>
<dbReference type="OrthoDB" id="2747330at2759"/>
<name>A0A3L6Q1L7_PANMI</name>
<dbReference type="FunFam" id="2.40.70.10:FF:000015">
    <property type="entry name" value="Aspartyl protease family protein"/>
    <property type="match status" value="1"/>
</dbReference>
<feature type="chain" id="PRO_5017935705" description="Peptidase A1 domain-containing protein" evidence="5">
    <location>
        <begin position="24"/>
        <end position="349"/>
    </location>
</feature>
<dbReference type="InterPro" id="IPR001461">
    <property type="entry name" value="Aspartic_peptidase_A1"/>
</dbReference>
<dbReference type="STRING" id="4540.A0A3L6Q1L7"/>
<dbReference type="InterPro" id="IPR021109">
    <property type="entry name" value="Peptidase_aspartic_dom_sf"/>
</dbReference>
<dbReference type="Pfam" id="PF14543">
    <property type="entry name" value="TAXi_N"/>
    <property type="match status" value="1"/>
</dbReference>
<dbReference type="GO" id="GO:0006508">
    <property type="term" value="P:proteolysis"/>
    <property type="evidence" value="ECO:0007669"/>
    <property type="project" value="UniProtKB-KW"/>
</dbReference>
<organism evidence="7 8">
    <name type="scientific">Panicum miliaceum</name>
    <name type="common">Proso millet</name>
    <name type="synonym">Broomcorn millet</name>
    <dbReference type="NCBI Taxonomy" id="4540"/>
    <lineage>
        <taxon>Eukaryota</taxon>
        <taxon>Viridiplantae</taxon>
        <taxon>Streptophyta</taxon>
        <taxon>Embryophyta</taxon>
        <taxon>Tracheophyta</taxon>
        <taxon>Spermatophyta</taxon>
        <taxon>Magnoliopsida</taxon>
        <taxon>Liliopsida</taxon>
        <taxon>Poales</taxon>
        <taxon>Poaceae</taxon>
        <taxon>PACMAD clade</taxon>
        <taxon>Panicoideae</taxon>
        <taxon>Panicodae</taxon>
        <taxon>Paniceae</taxon>
        <taxon>Panicinae</taxon>
        <taxon>Panicum</taxon>
        <taxon>Panicum sect. Panicum</taxon>
    </lineage>
</organism>
<dbReference type="EMBL" id="PQIB02000014">
    <property type="protein sequence ID" value="RLM68956.1"/>
    <property type="molecule type" value="Genomic_DNA"/>
</dbReference>
<evidence type="ECO:0000256" key="2">
    <source>
        <dbReference type="ARBA" id="ARBA00022670"/>
    </source>
</evidence>
<evidence type="ECO:0000256" key="1">
    <source>
        <dbReference type="ARBA" id="ARBA00007447"/>
    </source>
</evidence>
<evidence type="ECO:0000256" key="5">
    <source>
        <dbReference type="SAM" id="SignalP"/>
    </source>
</evidence>
<evidence type="ECO:0000259" key="6">
    <source>
        <dbReference type="PROSITE" id="PS51767"/>
    </source>
</evidence>
<sequence>MAAVWAPVVGHLLLLALLPSTSSSHMVFDLGGHVYRTGEFHVTMLIGDPAKPYFLHVDTGSNLTSLDCSKGSKVPHPVYRPAPGKLVLRKHTLCNALHQDVGKPKKPHKTVCKYEIHYLDGSWSRGVLIHDKFTFPSGSTKPDIAFGCGYEQGGSHETVTGVDGMLGLGRGSIDLVSQLKNNKVITKNVFAHCLSSKGGGYLSIGDENVLSSPANWVPMAPRTDRNHNHYSSGPETLHLDTKPIGAKLLEVIFDSGSTYTHLLEGPHAQLVSADIKLVLRKIWRCLILWKQSHNGATFWKEISGRRWRSSLPEEAQAGTAKDGRLVVLLLGVRLVSFFCFFQLCCRLLC</sequence>
<dbReference type="PROSITE" id="PS51767">
    <property type="entry name" value="PEPTIDASE_A1"/>
    <property type="match status" value="1"/>
</dbReference>
<dbReference type="InterPro" id="IPR032861">
    <property type="entry name" value="TAXi_N"/>
</dbReference>
<dbReference type="Proteomes" id="UP000275267">
    <property type="component" value="Unassembled WGS sequence"/>
</dbReference>
<dbReference type="SUPFAM" id="SSF50630">
    <property type="entry name" value="Acid proteases"/>
    <property type="match status" value="1"/>
</dbReference>
<dbReference type="Gene3D" id="2.40.70.10">
    <property type="entry name" value="Acid Proteases"/>
    <property type="match status" value="1"/>
</dbReference>
<evidence type="ECO:0000313" key="7">
    <source>
        <dbReference type="EMBL" id="RLM68956.1"/>
    </source>
</evidence>
<dbReference type="PANTHER" id="PTHR13683:SF820">
    <property type="entry name" value="PEPTIDASE A1 DOMAIN-CONTAINING PROTEIN"/>
    <property type="match status" value="1"/>
</dbReference>
<keyword evidence="8" id="KW-1185">Reference proteome</keyword>
<evidence type="ECO:0000256" key="3">
    <source>
        <dbReference type="ARBA" id="ARBA00022750"/>
    </source>
</evidence>